<evidence type="ECO:0000313" key="3">
    <source>
        <dbReference type="Proteomes" id="UP001303236"/>
    </source>
</evidence>
<proteinExistence type="predicted"/>
<organism evidence="2 3">
    <name type="scientific">Streptomyces durocortorensis</name>
    <dbReference type="NCBI Taxonomy" id="2811104"/>
    <lineage>
        <taxon>Bacteria</taxon>
        <taxon>Bacillati</taxon>
        <taxon>Actinomycetota</taxon>
        <taxon>Actinomycetes</taxon>
        <taxon>Kitasatosporales</taxon>
        <taxon>Streptomycetaceae</taxon>
        <taxon>Streptomyces</taxon>
    </lineage>
</organism>
<dbReference type="PROSITE" id="PS51534">
    <property type="entry name" value="SEFIR"/>
    <property type="match status" value="1"/>
</dbReference>
<accession>A0ABY9VX83</accession>
<gene>
    <name evidence="2" type="ORF">RI138_13800</name>
</gene>
<evidence type="ECO:0000313" key="2">
    <source>
        <dbReference type="EMBL" id="WNF27809.1"/>
    </source>
</evidence>
<feature type="domain" description="SEFIR" evidence="1">
    <location>
        <begin position="217"/>
        <end position="356"/>
    </location>
</feature>
<name>A0ABY9VX83_9ACTN</name>
<reference evidence="2 3" key="1">
    <citation type="submission" date="2023-09" db="EMBL/GenBank/DDBJ databases">
        <title>Genome completion map analysis of the actinomycetes C11-1.</title>
        <authorList>
            <person name="Qin P."/>
            <person name="Guan P."/>
        </authorList>
    </citation>
    <scope>NUCLEOTIDE SEQUENCE [LARGE SCALE GENOMIC DNA]</scope>
    <source>
        <strain evidence="2 3">C11-1</strain>
    </source>
</reference>
<protein>
    <submittedName>
        <fullName evidence="2">Toll/interleukin-1 receptor domain-containing protein</fullName>
    </submittedName>
</protein>
<dbReference type="InterPro" id="IPR013568">
    <property type="entry name" value="SEFIR_dom"/>
</dbReference>
<dbReference type="EMBL" id="CP134500">
    <property type="protein sequence ID" value="WNF27809.1"/>
    <property type="molecule type" value="Genomic_DNA"/>
</dbReference>
<keyword evidence="3" id="KW-1185">Reference proteome</keyword>
<evidence type="ECO:0000259" key="1">
    <source>
        <dbReference type="PROSITE" id="PS51534"/>
    </source>
</evidence>
<dbReference type="Gene3D" id="3.40.50.11530">
    <property type="match status" value="1"/>
</dbReference>
<dbReference type="Pfam" id="PF08357">
    <property type="entry name" value="SEFIR"/>
    <property type="match status" value="1"/>
</dbReference>
<keyword evidence="2" id="KW-0675">Receptor</keyword>
<sequence>MDPAPNGVSVGSTYLRSWQVDSIDTPSNMFDGYDAHLVKINYDLEIDPDCPGMPWFEISFEFLSGETSDQAVVVDALPRFGTSPETPKPYVLNRFLNFVPSEGDVSTQVLLPATTDRVDMFGAGGNSVRWRHVSLGGAGVRPGSYAAWVVLLTPAGQVEQRVECSARYDLSVLPDVEYRPTQVPVDFRLSLVPPREGLRGVAPSLSAATEDPSQEYCPSVFICYAHDSLQHKETARLFGNLLAENGVGVHMDRYEEGKRGDWGIWARERIDQVDFVIVLASPICRKAFDGELRGREHPGIRSESRLINERLHVYRDEWTAKVLPVVLPHELVDNIPEMLQPWTSDHYEVTELTSGGIDDLLRAMTGVPKYSRPPLGQLPAGVLKPLSGAES</sequence>
<dbReference type="Proteomes" id="UP001303236">
    <property type="component" value="Chromosome"/>
</dbReference>